<dbReference type="PANTHER" id="PTHR10997:SF9">
    <property type="entry name" value="IMPORTIN-9"/>
    <property type="match status" value="1"/>
</dbReference>
<dbReference type="InterPro" id="IPR011989">
    <property type="entry name" value="ARM-like"/>
</dbReference>
<feature type="domain" description="Importin N-terminal" evidence="5">
    <location>
        <begin position="27"/>
        <end position="105"/>
    </location>
</feature>
<evidence type="ECO:0000256" key="2">
    <source>
        <dbReference type="ARBA" id="ARBA00022448"/>
    </source>
</evidence>
<keyword evidence="2" id="KW-0813">Transport</keyword>
<dbReference type="RefSeq" id="XP_020075014.1">
    <property type="nucleotide sequence ID" value="XM_020219801.1"/>
</dbReference>
<evidence type="ECO:0000313" key="7">
    <source>
        <dbReference type="Proteomes" id="UP000095085"/>
    </source>
</evidence>
<dbReference type="InterPro" id="IPR001494">
    <property type="entry name" value="Importin-beta_N"/>
</dbReference>
<dbReference type="GO" id="GO:0005635">
    <property type="term" value="C:nuclear envelope"/>
    <property type="evidence" value="ECO:0007669"/>
    <property type="project" value="TreeGrafter"/>
</dbReference>
<dbReference type="GO" id="GO:0031267">
    <property type="term" value="F:small GTPase binding"/>
    <property type="evidence" value="ECO:0007669"/>
    <property type="project" value="InterPro"/>
</dbReference>
<dbReference type="Pfam" id="PF25018">
    <property type="entry name" value="HEAT_IPO9_c"/>
    <property type="match status" value="1"/>
</dbReference>
<dbReference type="AlphaFoldDB" id="A0A1E4RFA3"/>
<organism evidence="6 7">
    <name type="scientific">Hyphopichia burtonii NRRL Y-1933</name>
    <dbReference type="NCBI Taxonomy" id="984485"/>
    <lineage>
        <taxon>Eukaryota</taxon>
        <taxon>Fungi</taxon>
        <taxon>Dikarya</taxon>
        <taxon>Ascomycota</taxon>
        <taxon>Saccharomycotina</taxon>
        <taxon>Pichiomycetes</taxon>
        <taxon>Debaryomycetaceae</taxon>
        <taxon>Hyphopichia</taxon>
    </lineage>
</organism>
<dbReference type="Gene3D" id="1.25.10.10">
    <property type="entry name" value="Leucine-rich Repeat Variant"/>
    <property type="match status" value="1"/>
</dbReference>
<evidence type="ECO:0000259" key="5">
    <source>
        <dbReference type="PROSITE" id="PS50166"/>
    </source>
</evidence>
<dbReference type="GeneID" id="30994351"/>
<keyword evidence="7" id="KW-1185">Reference proteome</keyword>
<dbReference type="OrthoDB" id="431626at2759"/>
<dbReference type="STRING" id="984485.A0A1E4RFA3"/>
<dbReference type="PANTHER" id="PTHR10997">
    <property type="entry name" value="IMPORTIN-7, 8, 11"/>
    <property type="match status" value="1"/>
</dbReference>
<dbReference type="PROSITE" id="PS50166">
    <property type="entry name" value="IMPORTIN_B_NT"/>
    <property type="match status" value="1"/>
</dbReference>
<dbReference type="Proteomes" id="UP000095085">
    <property type="component" value="Unassembled WGS sequence"/>
</dbReference>
<keyword evidence="4" id="KW-0539">Nucleus</keyword>
<evidence type="ECO:0000256" key="4">
    <source>
        <dbReference type="ARBA" id="ARBA00023242"/>
    </source>
</evidence>
<evidence type="ECO:0000313" key="6">
    <source>
        <dbReference type="EMBL" id="ODV65947.1"/>
    </source>
</evidence>
<dbReference type="SMART" id="SM00913">
    <property type="entry name" value="IBN_N"/>
    <property type="match status" value="1"/>
</dbReference>
<name>A0A1E4RFA3_9ASCO</name>
<evidence type="ECO:0000256" key="3">
    <source>
        <dbReference type="ARBA" id="ARBA00022927"/>
    </source>
</evidence>
<gene>
    <name evidence="6" type="ORF">HYPBUDRAFT_141944</name>
</gene>
<evidence type="ECO:0000256" key="1">
    <source>
        <dbReference type="ARBA" id="ARBA00004123"/>
    </source>
</evidence>
<protein>
    <submittedName>
        <fullName evidence="6">ARM repeat-containing protein</fullName>
    </submittedName>
</protein>
<comment type="subcellular location">
    <subcellularLocation>
        <location evidence="1">Nucleus</location>
    </subcellularLocation>
</comment>
<proteinExistence type="predicted"/>
<dbReference type="SUPFAM" id="SSF48371">
    <property type="entry name" value="ARM repeat"/>
    <property type="match status" value="1"/>
</dbReference>
<dbReference type="GO" id="GO:0006606">
    <property type="term" value="P:protein import into nucleus"/>
    <property type="evidence" value="ECO:0007669"/>
    <property type="project" value="TreeGrafter"/>
</dbReference>
<dbReference type="GO" id="GO:0005829">
    <property type="term" value="C:cytosol"/>
    <property type="evidence" value="ECO:0007669"/>
    <property type="project" value="TreeGrafter"/>
</dbReference>
<reference evidence="7" key="1">
    <citation type="submission" date="2016-05" db="EMBL/GenBank/DDBJ databases">
        <title>Comparative genomics of biotechnologically important yeasts.</title>
        <authorList>
            <consortium name="DOE Joint Genome Institute"/>
            <person name="Riley R."/>
            <person name="Haridas S."/>
            <person name="Wolfe K.H."/>
            <person name="Lopes M.R."/>
            <person name="Hittinger C.T."/>
            <person name="Goker M."/>
            <person name="Salamov A."/>
            <person name="Wisecaver J."/>
            <person name="Long T.M."/>
            <person name="Aerts A.L."/>
            <person name="Barry K."/>
            <person name="Choi C."/>
            <person name="Clum A."/>
            <person name="Coughlan A.Y."/>
            <person name="Deshpande S."/>
            <person name="Douglass A.P."/>
            <person name="Hanson S.J."/>
            <person name="Klenk H.-P."/>
            <person name="Labutti K."/>
            <person name="Lapidus A."/>
            <person name="Lindquist E."/>
            <person name="Lipzen A."/>
            <person name="Meier-Kolthoff J.P."/>
            <person name="Ohm R.A."/>
            <person name="Otillar R.P."/>
            <person name="Pangilinan J."/>
            <person name="Peng Y."/>
            <person name="Rokas A."/>
            <person name="Rosa C.A."/>
            <person name="Scheuner C."/>
            <person name="Sibirny A.A."/>
            <person name="Slot J.C."/>
            <person name="Stielow J.B."/>
            <person name="Sun H."/>
            <person name="Kurtzman C.P."/>
            <person name="Blackwell M."/>
            <person name="Grigoriev I.V."/>
            <person name="Jeffries T.W."/>
        </authorList>
    </citation>
    <scope>NUCLEOTIDE SEQUENCE [LARGE SCALE GENOMIC DNA]</scope>
    <source>
        <strain evidence="7">NRRL Y-1933</strain>
    </source>
</reference>
<dbReference type="EMBL" id="KV454543">
    <property type="protein sequence ID" value="ODV65947.1"/>
    <property type="molecule type" value="Genomic_DNA"/>
</dbReference>
<keyword evidence="3" id="KW-0653">Protein transport</keyword>
<accession>A0A1E4RFA3</accession>
<dbReference type="InterPro" id="IPR056840">
    <property type="entry name" value="HEAT_IPO9_central"/>
</dbReference>
<dbReference type="InterPro" id="IPR016024">
    <property type="entry name" value="ARM-type_fold"/>
</dbReference>
<sequence>MMNEEFEKFLKLVLDQNSSDNNVRTQAELDFTQVSRQDPTQSSYILIELACNDQLPTDIKQSCLLHLKRFVPKFWSLGFESFVGPPISQELKQVIRDKLIQLATSSPESKIRAGSAYVITQIAAADYPDEWPNLLKDLYELTTRYNDEWSMIGGLSVLNELFDDLITEEQFWDGGVGTQLINHIIQILSQESLNSDIKSSTLKFYKSVFNTLQSPEAFNVPERLRNVHDHITTSIPLFLHLLENSMSITQTPIPTKVLEQEINLRTYIYDVFGIYFNNFNKKISGANKESILYLLLKDFEFLSNTYYEIYYNDNSNSTLSNDTILSRVLESLFPTLSALLHTIKLTTILPEDSLNQYINNLAKVSVLPVSVIDEYEADFNSYVTDVSGISIGSISVRECVSEFLTELNNDDSSYIFKVVLKQYYDMNNNATAWQLKETNLFLLESLFMNEESESIGQDIPLVELFKNLTTIALNNNHPLTIGRAFLVLPRFLEKFESKLSFSDFGIKALGEMIQIASSLIGNTNELYNLAKVSALISITYYNNIGDLKQLISNNDKNSIQISIFNIILSLIEDGEDDSLPILLEAIIVAIKLDEKFASQLTLNDNVDVIDIIFKVSFKDPSNVQLSIDSNECLTALLQGIESSYYVRVCEKSLPFIFNVINNSLQKTSLDYVPELDLSLDLLSVIIGSAPGEEFPSEVFLYTFPILKNLILSTTDDQILQNSGEVFNNLLQKALRHFIDYNDSETGKLGIDLLLMITSKFLSPELSDSAALNSGSIVLSILEKFQSYLSENFQSQLLEATVKRLIIAKEVITIENLILVFCKIVLNSSSPQDLVNFLFNNVVLTKDHITQNGLELILPIWFNSFEITRGYELIKANTLALGKLFSLGDERIESMIVNGDIIPYQGDVIRTRSMARSMPDEYTKIPAALKILKLFVSELNFQCQQPDADDYLPLDGNEGDDDEGWEDMDDIGVPNYEKLKSYVDEEEEEGLNADEDLKNILILFFKECLSKNLGHFQTFYEMLDDDEKKIVTENVVF</sequence>